<dbReference type="SMART" id="SM01040">
    <property type="entry name" value="Bro-N"/>
    <property type="match status" value="1"/>
</dbReference>
<dbReference type="EMBL" id="JAFVMF010000036">
    <property type="protein sequence ID" value="MBO1361920.1"/>
    <property type="molecule type" value="Genomic_DNA"/>
</dbReference>
<evidence type="ECO:0000259" key="1">
    <source>
        <dbReference type="PROSITE" id="PS51750"/>
    </source>
</evidence>
<feature type="domain" description="Bro-N" evidence="1">
    <location>
        <begin position="1"/>
        <end position="63"/>
    </location>
</feature>
<keyword evidence="3" id="KW-1185">Reference proteome</keyword>
<dbReference type="Pfam" id="PF02498">
    <property type="entry name" value="Bro-N"/>
    <property type="match status" value="1"/>
</dbReference>
<organism evidence="2 3">
    <name type="scientific">Acetobacter sacchari</name>
    <dbReference type="NCBI Taxonomy" id="2661687"/>
    <lineage>
        <taxon>Bacteria</taxon>
        <taxon>Pseudomonadati</taxon>
        <taxon>Pseudomonadota</taxon>
        <taxon>Alphaproteobacteria</taxon>
        <taxon>Acetobacterales</taxon>
        <taxon>Acetobacteraceae</taxon>
        <taxon>Acetobacter</taxon>
    </lineage>
</organism>
<comment type="caution">
    <text evidence="2">The sequence shown here is derived from an EMBL/GenBank/DDBJ whole genome shotgun (WGS) entry which is preliminary data.</text>
</comment>
<gene>
    <name evidence="2" type="ORF">J2D73_19235</name>
</gene>
<evidence type="ECO:0000313" key="3">
    <source>
        <dbReference type="Proteomes" id="UP000664771"/>
    </source>
</evidence>
<proteinExistence type="predicted"/>
<reference evidence="2 3" key="1">
    <citation type="submission" date="2021-03" db="EMBL/GenBank/DDBJ databases">
        <title>The complete genome sequence of Acetobacter sacchari TBRC 11175.</title>
        <authorList>
            <person name="Charoenyingcharoen P."/>
            <person name="Yukphan P."/>
        </authorList>
    </citation>
    <scope>NUCLEOTIDE SEQUENCE [LARGE SCALE GENOMIC DNA]</scope>
    <source>
        <strain evidence="2 3">TBRC 11175</strain>
    </source>
</reference>
<dbReference type="PROSITE" id="PS51750">
    <property type="entry name" value="BRO_N"/>
    <property type="match status" value="1"/>
</dbReference>
<dbReference type="InterPro" id="IPR003497">
    <property type="entry name" value="BRO_N_domain"/>
</dbReference>
<name>A0ABS3M134_9PROT</name>
<evidence type="ECO:0000313" key="2">
    <source>
        <dbReference type="EMBL" id="MBO1361920.1"/>
    </source>
</evidence>
<feature type="non-terminal residue" evidence="2">
    <location>
        <position position="1"/>
    </location>
</feature>
<sequence>APISCAEMLTRDFPNRLLGRQQVARVLSEPDVLRLIVGSKLPAAERFERWVFEEVLPSIRKTGGYIAAKPEDTPEEIMARAVLVAQDTLKGRHI</sequence>
<dbReference type="Proteomes" id="UP000664771">
    <property type="component" value="Unassembled WGS sequence"/>
</dbReference>
<accession>A0ABS3M134</accession>
<protein>
    <recommendedName>
        <fullName evidence="1">Bro-N domain-containing protein</fullName>
    </recommendedName>
</protein>